<evidence type="ECO:0000313" key="7">
    <source>
        <dbReference type="Proteomes" id="UP000321118"/>
    </source>
</evidence>
<dbReference type="Proteomes" id="UP000321118">
    <property type="component" value="Unassembled WGS sequence"/>
</dbReference>
<keyword evidence="4" id="KW-0804">Transcription</keyword>
<protein>
    <recommendedName>
        <fullName evidence="5">HTH merR-type domain-containing protein</fullName>
    </recommendedName>
</protein>
<accession>A0A510V244</accession>
<dbReference type="PANTHER" id="PTHR30204:SF69">
    <property type="entry name" value="MERR-FAMILY TRANSCRIPTIONAL REGULATOR"/>
    <property type="match status" value="1"/>
</dbReference>
<organism evidence="6 7">
    <name type="scientific">Cellulomonas xylanilytica</name>
    <dbReference type="NCBI Taxonomy" id="233583"/>
    <lineage>
        <taxon>Bacteria</taxon>
        <taxon>Bacillati</taxon>
        <taxon>Actinomycetota</taxon>
        <taxon>Actinomycetes</taxon>
        <taxon>Micrococcales</taxon>
        <taxon>Cellulomonadaceae</taxon>
        <taxon>Cellulomonas</taxon>
    </lineage>
</organism>
<reference evidence="6 7" key="1">
    <citation type="submission" date="2019-07" db="EMBL/GenBank/DDBJ databases">
        <title>Whole genome shotgun sequence of Cellulomonas xylanilytica NBRC 101102.</title>
        <authorList>
            <person name="Hosoyama A."/>
            <person name="Uohara A."/>
            <person name="Ohji S."/>
            <person name="Ichikawa N."/>
        </authorList>
    </citation>
    <scope>NUCLEOTIDE SEQUENCE [LARGE SCALE GENOMIC DNA]</scope>
    <source>
        <strain evidence="6 7">NBRC 101102</strain>
    </source>
</reference>
<keyword evidence="1" id="KW-0678">Repressor</keyword>
<gene>
    <name evidence="6" type="ORF">CXY01_04210</name>
</gene>
<dbReference type="GO" id="GO:0003677">
    <property type="term" value="F:DNA binding"/>
    <property type="evidence" value="ECO:0007669"/>
    <property type="project" value="UniProtKB-KW"/>
</dbReference>
<proteinExistence type="predicted"/>
<dbReference type="InterPro" id="IPR009061">
    <property type="entry name" value="DNA-bd_dom_put_sf"/>
</dbReference>
<dbReference type="PRINTS" id="PR00040">
    <property type="entry name" value="HTHMERR"/>
</dbReference>
<dbReference type="RefSeq" id="WP_146925385.1">
    <property type="nucleotide sequence ID" value="NZ_BJUB01000001.1"/>
</dbReference>
<dbReference type="PROSITE" id="PS50937">
    <property type="entry name" value="HTH_MERR_2"/>
    <property type="match status" value="1"/>
</dbReference>
<comment type="caution">
    <text evidence="6">The sequence shown here is derived from an EMBL/GenBank/DDBJ whole genome shotgun (WGS) entry which is preliminary data.</text>
</comment>
<dbReference type="PANTHER" id="PTHR30204">
    <property type="entry name" value="REDOX-CYCLING DRUG-SENSING TRANSCRIPTIONAL ACTIVATOR SOXR"/>
    <property type="match status" value="1"/>
</dbReference>
<dbReference type="SMART" id="SM00422">
    <property type="entry name" value="HTH_MERR"/>
    <property type="match status" value="1"/>
</dbReference>
<feature type="domain" description="HTH merR-type" evidence="5">
    <location>
        <begin position="1"/>
        <end position="71"/>
    </location>
</feature>
<name>A0A510V244_9CELL</name>
<evidence type="ECO:0000256" key="4">
    <source>
        <dbReference type="ARBA" id="ARBA00023163"/>
    </source>
</evidence>
<evidence type="ECO:0000256" key="2">
    <source>
        <dbReference type="ARBA" id="ARBA00023015"/>
    </source>
</evidence>
<dbReference type="InterPro" id="IPR000551">
    <property type="entry name" value="MerR-type_HTH_dom"/>
</dbReference>
<evidence type="ECO:0000313" key="6">
    <source>
        <dbReference type="EMBL" id="GEK19901.1"/>
    </source>
</evidence>
<evidence type="ECO:0000256" key="3">
    <source>
        <dbReference type="ARBA" id="ARBA00023125"/>
    </source>
</evidence>
<dbReference type="GO" id="GO:0003700">
    <property type="term" value="F:DNA-binding transcription factor activity"/>
    <property type="evidence" value="ECO:0007669"/>
    <property type="project" value="InterPro"/>
</dbReference>
<keyword evidence="7" id="KW-1185">Reference proteome</keyword>
<dbReference type="Pfam" id="PF13411">
    <property type="entry name" value="MerR_1"/>
    <property type="match status" value="1"/>
</dbReference>
<dbReference type="Gene3D" id="1.10.1660.10">
    <property type="match status" value="1"/>
</dbReference>
<dbReference type="SUPFAM" id="SSF46955">
    <property type="entry name" value="Putative DNA-binding domain"/>
    <property type="match status" value="1"/>
</dbReference>
<keyword evidence="2" id="KW-0805">Transcription regulation</keyword>
<sequence length="256" mass="26969">MSYRIAEVADLVGVPATTLRYYEDIGLVDQPARGSNGYRSYDDADLARLRFITATKNLGIPLADVAELVQAYDVEDCSTVAHHVVEMVALRLAETQTRIGDLVALAAQLQTVSARLDAAPASGPCGDGCPCTTAAPEPLADRRTFVPLTRAPAVAVPDVPLIACSLDAGAVPDRISDWQALVARAVKREPIADGVALKFVASPELVVEVARLAAAEQDCCTFFTFTLTMTTGHVRLEVEAPGEAADVVAAMFGTAA</sequence>
<keyword evidence="3" id="KW-0238">DNA-binding</keyword>
<dbReference type="AlphaFoldDB" id="A0A510V244"/>
<evidence type="ECO:0000259" key="5">
    <source>
        <dbReference type="PROSITE" id="PS50937"/>
    </source>
</evidence>
<dbReference type="InterPro" id="IPR047057">
    <property type="entry name" value="MerR_fam"/>
</dbReference>
<dbReference type="OrthoDB" id="5242095at2"/>
<evidence type="ECO:0000256" key="1">
    <source>
        <dbReference type="ARBA" id="ARBA00022491"/>
    </source>
</evidence>
<dbReference type="EMBL" id="BJUB01000001">
    <property type="protein sequence ID" value="GEK19901.1"/>
    <property type="molecule type" value="Genomic_DNA"/>
</dbReference>